<keyword evidence="3" id="KW-1185">Reference proteome</keyword>
<feature type="chain" id="PRO_5045184360" evidence="1">
    <location>
        <begin position="34"/>
        <end position="218"/>
    </location>
</feature>
<evidence type="ECO:0000313" key="3">
    <source>
        <dbReference type="Proteomes" id="UP001620273"/>
    </source>
</evidence>
<name>A0ABW8KLV4_9BIFI</name>
<feature type="signal peptide" evidence="1">
    <location>
        <begin position="1"/>
        <end position="33"/>
    </location>
</feature>
<dbReference type="EMBL" id="JAOQBW010000001">
    <property type="protein sequence ID" value="MFK3575543.1"/>
    <property type="molecule type" value="Genomic_DNA"/>
</dbReference>
<gene>
    <name evidence="2" type="ORF">OCH74_01465</name>
</gene>
<sequence length="218" mass="23646">MMNVQHQNKSVLGAAAAMAAAIMAFSCTTPAIADSGAADYEEFNTAVESSLQRRLDEIASQNNLNAEFSDIQIKATRATIDEYHGDADAYAAAIMKAYEEDTGLNTTQATIPRRRGAATYTSSVFAGVPAGGACWVKQDFRATVTNYKVTSKSMLGSSYQTGICVFKWTPNYSWFEGNLNVLSKGTFHAVIKGGPVSFSSTFEAFFHTNKSSLYQEFQ</sequence>
<proteinExistence type="predicted"/>
<dbReference type="RefSeq" id="WP_015450357.1">
    <property type="nucleotide sequence ID" value="NZ_JAOQBW010000001.1"/>
</dbReference>
<organism evidence="2 3">
    <name type="scientific">Bifidobacterium thermacidophilum</name>
    <dbReference type="NCBI Taxonomy" id="246618"/>
    <lineage>
        <taxon>Bacteria</taxon>
        <taxon>Bacillati</taxon>
        <taxon>Actinomycetota</taxon>
        <taxon>Actinomycetes</taxon>
        <taxon>Bifidobacteriales</taxon>
        <taxon>Bifidobacteriaceae</taxon>
        <taxon>Bifidobacterium</taxon>
    </lineage>
</organism>
<protein>
    <submittedName>
        <fullName evidence="2">3,4-dihydroxy-2-butanone 4-phosphate synthase</fullName>
    </submittedName>
</protein>
<evidence type="ECO:0000313" key="2">
    <source>
        <dbReference type="EMBL" id="MFK3575543.1"/>
    </source>
</evidence>
<keyword evidence="1" id="KW-0732">Signal</keyword>
<comment type="caution">
    <text evidence="2">The sequence shown here is derived from an EMBL/GenBank/DDBJ whole genome shotgun (WGS) entry which is preliminary data.</text>
</comment>
<reference evidence="2 3" key="1">
    <citation type="submission" date="2022-09" db="EMBL/GenBank/DDBJ databases">
        <title>Genome sequencing of four strains from tibetan pig.</title>
        <authorList>
            <person name="Feng J."/>
        </authorList>
    </citation>
    <scope>NUCLEOTIDE SEQUENCE [LARGE SCALE GENOMIC DNA]</scope>
    <source>
        <strain evidence="2 3">11-1-1</strain>
    </source>
</reference>
<dbReference type="Proteomes" id="UP001620273">
    <property type="component" value="Unassembled WGS sequence"/>
</dbReference>
<accession>A0ABW8KLV4</accession>
<evidence type="ECO:0000256" key="1">
    <source>
        <dbReference type="SAM" id="SignalP"/>
    </source>
</evidence>